<gene>
    <name evidence="1" type="ORF">RHSIM_Rhsim08G0097100</name>
</gene>
<accession>A0A834LIA8</accession>
<evidence type="ECO:0000313" key="2">
    <source>
        <dbReference type="Proteomes" id="UP000626092"/>
    </source>
</evidence>
<proteinExistence type="predicted"/>
<name>A0A834LIA8_RHOSS</name>
<comment type="caution">
    <text evidence="1">The sequence shown here is derived from an EMBL/GenBank/DDBJ whole genome shotgun (WGS) entry which is preliminary data.</text>
</comment>
<keyword evidence="2" id="KW-1185">Reference proteome</keyword>
<sequence length="615" mass="70862">MLHLLELARFCLASISAYDCYFVDVIFNALSWCLNAYRLVEFAAACRRACYLGFGFALCLSSLLCHRGLLCVVLLFGMVVHAPFVRWDIINHGANGSGESRVYYLETAQGEKVLCAIAIPGEGNHMTYRPFDSFLQEYHAVLPSSRILEWNFRFQLAAWLDGIVYYSFLQFSEEGVGSCWHLAHASPVDVVQVSVAIVCSWHILCLWSSATIAHEEFGLEEMVIKMSNRVWNVPINDLKLDAEVFARFLAALDLEFLSYLLIIMLPTLEFQVVVFPMDEDIERIYSCCLAEMVLRAPFVRWACIKNPSPTSPRAALFYLETAEGNRVSCALAIRGPTNRITYTALGAFVDEYHEILPLGGVVRWRFRSIFGQWLDGLLYHSFLLCSEEGVNNAWHLNYVVPAETAKWPSCLLPADGTSTWIVLRHGFRAWPVEIINFEFREGWDTFCKVHALHVEFKEIMSCKRKWIFHTAIIDQNDRELVFQWSGPNPQWREFHAPPVNLRTACLPSAVAKQQTMLKFGFWYLPGQMLRVECEALLNEVFHVFDLEDMVIHMADRTWEIKIQDLKLDVAEFEQFWSALNMQLLDYLLIIMLPNAEFQVIVFDTDNEIKKMYAWF</sequence>
<dbReference type="OrthoDB" id="1609395at2759"/>
<dbReference type="Proteomes" id="UP000626092">
    <property type="component" value="Unassembled WGS sequence"/>
</dbReference>
<protein>
    <submittedName>
        <fullName evidence="1">Uncharacterized protein</fullName>
    </submittedName>
</protein>
<dbReference type="AlphaFoldDB" id="A0A834LIA8"/>
<organism evidence="1 2">
    <name type="scientific">Rhododendron simsii</name>
    <name type="common">Sims's rhododendron</name>
    <dbReference type="NCBI Taxonomy" id="118357"/>
    <lineage>
        <taxon>Eukaryota</taxon>
        <taxon>Viridiplantae</taxon>
        <taxon>Streptophyta</taxon>
        <taxon>Embryophyta</taxon>
        <taxon>Tracheophyta</taxon>
        <taxon>Spermatophyta</taxon>
        <taxon>Magnoliopsida</taxon>
        <taxon>eudicotyledons</taxon>
        <taxon>Gunneridae</taxon>
        <taxon>Pentapetalae</taxon>
        <taxon>asterids</taxon>
        <taxon>Ericales</taxon>
        <taxon>Ericaceae</taxon>
        <taxon>Ericoideae</taxon>
        <taxon>Rhodoreae</taxon>
        <taxon>Rhododendron</taxon>
    </lineage>
</organism>
<evidence type="ECO:0000313" key="1">
    <source>
        <dbReference type="EMBL" id="KAF7135129.1"/>
    </source>
</evidence>
<dbReference type="EMBL" id="WJXA01000008">
    <property type="protein sequence ID" value="KAF7135129.1"/>
    <property type="molecule type" value="Genomic_DNA"/>
</dbReference>
<reference evidence="1" key="1">
    <citation type="submission" date="2019-11" db="EMBL/GenBank/DDBJ databases">
        <authorList>
            <person name="Liu Y."/>
            <person name="Hou J."/>
            <person name="Li T.-Q."/>
            <person name="Guan C.-H."/>
            <person name="Wu X."/>
            <person name="Wu H.-Z."/>
            <person name="Ling F."/>
            <person name="Zhang R."/>
            <person name="Shi X.-G."/>
            <person name="Ren J.-P."/>
            <person name="Chen E.-F."/>
            <person name="Sun J.-M."/>
        </authorList>
    </citation>
    <scope>NUCLEOTIDE SEQUENCE</scope>
    <source>
        <strain evidence="1">Adult_tree_wgs_1</strain>
        <tissue evidence="1">Leaves</tissue>
    </source>
</reference>